<keyword evidence="3" id="KW-1185">Reference proteome</keyword>
<sequence>MVPWRQESAQSMPGAPMPPPTNRSRTGRPHSNFTAEQIQLFLDLGLNWQGIASLFGIGDGLCTAIDNAWNLLSNIRHILESTPNAGETYIRASLSHMGIHIQHRRVREALHTIDPIGQSVRHRQAIRTYNVRGPNELCR</sequence>
<evidence type="ECO:0000256" key="1">
    <source>
        <dbReference type="SAM" id="MobiDB-lite"/>
    </source>
</evidence>
<dbReference type="Proteomes" id="UP000677803">
    <property type="component" value="Unassembled WGS sequence"/>
</dbReference>
<evidence type="ECO:0000313" key="3">
    <source>
        <dbReference type="Proteomes" id="UP000677803"/>
    </source>
</evidence>
<accession>A0A8S4C0W4</accession>
<dbReference type="EMBL" id="CAJRST010041110">
    <property type="protein sequence ID" value="CAG6021953.1"/>
    <property type="molecule type" value="Genomic_DNA"/>
</dbReference>
<dbReference type="OrthoDB" id="2686689at2759"/>
<organism evidence="2 3">
    <name type="scientific">Menidia menidia</name>
    <name type="common">Atlantic silverside</name>
    <dbReference type="NCBI Taxonomy" id="238744"/>
    <lineage>
        <taxon>Eukaryota</taxon>
        <taxon>Metazoa</taxon>
        <taxon>Chordata</taxon>
        <taxon>Craniata</taxon>
        <taxon>Vertebrata</taxon>
        <taxon>Euteleostomi</taxon>
        <taxon>Actinopterygii</taxon>
        <taxon>Neopterygii</taxon>
        <taxon>Teleostei</taxon>
        <taxon>Neoteleostei</taxon>
        <taxon>Acanthomorphata</taxon>
        <taxon>Ovalentaria</taxon>
        <taxon>Atherinomorphae</taxon>
        <taxon>Atheriniformes</taxon>
        <taxon>Atherinopsidae</taxon>
        <taxon>Menidiinae</taxon>
        <taxon>Menidia</taxon>
    </lineage>
</organism>
<proteinExistence type="predicted"/>
<comment type="caution">
    <text evidence="2">The sequence shown here is derived from an EMBL/GenBank/DDBJ whole genome shotgun (WGS) entry which is preliminary data.</text>
</comment>
<evidence type="ECO:0000313" key="2">
    <source>
        <dbReference type="EMBL" id="CAG6021953.1"/>
    </source>
</evidence>
<name>A0A8S4C0W4_9TELE</name>
<dbReference type="AlphaFoldDB" id="A0A8S4C0W4"/>
<reference evidence="2" key="1">
    <citation type="submission" date="2021-05" db="EMBL/GenBank/DDBJ databases">
        <authorList>
            <person name="Tigano A."/>
        </authorList>
    </citation>
    <scope>NUCLEOTIDE SEQUENCE</scope>
</reference>
<gene>
    <name evidence="2" type="ORF">MMEN_LOCUS22129</name>
</gene>
<protein>
    <submittedName>
        <fullName evidence="2">(Atlantic silverside) hypothetical protein</fullName>
    </submittedName>
</protein>
<feature type="region of interest" description="Disordered" evidence="1">
    <location>
        <begin position="1"/>
        <end position="30"/>
    </location>
</feature>